<evidence type="ECO:0000313" key="3">
    <source>
        <dbReference type="Proteomes" id="UP000240493"/>
    </source>
</evidence>
<proteinExistence type="predicted"/>
<evidence type="ECO:0000256" key="1">
    <source>
        <dbReference type="SAM" id="MobiDB-lite"/>
    </source>
</evidence>
<accession>A0A2T3YZT3</accession>
<dbReference type="OrthoDB" id="5041951at2759"/>
<dbReference type="AlphaFoldDB" id="A0A2T3YZT3"/>
<dbReference type="STRING" id="1042311.A0A2T3YZT3"/>
<gene>
    <name evidence="2" type="ORF">M441DRAFT_199037</name>
</gene>
<reference evidence="2 3" key="1">
    <citation type="submission" date="2016-07" db="EMBL/GenBank/DDBJ databases">
        <title>Multiple horizontal gene transfer events from other fungi enriched the ability of initially mycotrophic Trichoderma (Ascomycota) to feed on dead plant biomass.</title>
        <authorList>
            <consortium name="DOE Joint Genome Institute"/>
            <person name="Aerts A."/>
            <person name="Atanasova L."/>
            <person name="Chenthamara K."/>
            <person name="Zhang J."/>
            <person name="Grujic M."/>
            <person name="Henrissat B."/>
            <person name="Kuo A."/>
            <person name="Salamov A."/>
            <person name="Lipzen A."/>
            <person name="Labutti K."/>
            <person name="Barry K."/>
            <person name="Miao Y."/>
            <person name="Rahimi M.J."/>
            <person name="Shen Q."/>
            <person name="Grigoriev I.V."/>
            <person name="Kubicek C.P."/>
            <person name="Druzhinina I.S."/>
        </authorList>
    </citation>
    <scope>NUCLEOTIDE SEQUENCE [LARGE SCALE GENOMIC DNA]</scope>
    <source>
        <strain evidence="2 3">CBS 433.97</strain>
    </source>
</reference>
<organism evidence="2 3">
    <name type="scientific">Trichoderma asperellum (strain ATCC 204424 / CBS 433.97 / NBRC 101777)</name>
    <dbReference type="NCBI Taxonomy" id="1042311"/>
    <lineage>
        <taxon>Eukaryota</taxon>
        <taxon>Fungi</taxon>
        <taxon>Dikarya</taxon>
        <taxon>Ascomycota</taxon>
        <taxon>Pezizomycotina</taxon>
        <taxon>Sordariomycetes</taxon>
        <taxon>Hypocreomycetidae</taxon>
        <taxon>Hypocreales</taxon>
        <taxon>Hypocreaceae</taxon>
        <taxon>Trichoderma</taxon>
    </lineage>
</organism>
<feature type="compositionally biased region" description="Polar residues" evidence="1">
    <location>
        <begin position="268"/>
        <end position="286"/>
    </location>
</feature>
<keyword evidence="3" id="KW-1185">Reference proteome</keyword>
<sequence>MAAFHQTTGITPLCLDTEEDVATLERLLMTPFEQVYKLSPDGKTYVEPYLLLGTPESSWDSLDALLARQDPEAEKKREAHAHLQRNPNDKALQKVFKHYSDNSSKFKKIRDIFGEHGRYHPNQLIGKRCLPEQGLCQMEAMYKLACKISDLQCLQNNGKLMMDPFDFIRWRVIKKAASLLVMPGDTPKPFLRSIVYRLGDDCNDIKGKIYEDSVMRQAALLSARERNLLNSYGPRKKFIKGGGRQTHLPFRRVIRNVQARRPRLLSGDVNNGTSEASRQVEGQQARPNAVPPIYTGINDYRARQQQRLQAQRRENDK</sequence>
<feature type="region of interest" description="Disordered" evidence="1">
    <location>
        <begin position="265"/>
        <end position="295"/>
    </location>
</feature>
<evidence type="ECO:0000313" key="2">
    <source>
        <dbReference type="EMBL" id="PTB38082.1"/>
    </source>
</evidence>
<dbReference type="Proteomes" id="UP000240493">
    <property type="component" value="Unassembled WGS sequence"/>
</dbReference>
<name>A0A2T3YZT3_TRIA4</name>
<protein>
    <submittedName>
        <fullName evidence="2">Uncharacterized protein</fullName>
    </submittedName>
</protein>
<dbReference type="EMBL" id="KZ679266">
    <property type="protein sequence ID" value="PTB38082.1"/>
    <property type="molecule type" value="Genomic_DNA"/>
</dbReference>